<evidence type="ECO:0000313" key="2">
    <source>
        <dbReference type="EMBL" id="TDW97404.1"/>
    </source>
</evidence>
<dbReference type="InterPro" id="IPR058627">
    <property type="entry name" value="MdtA-like_C"/>
</dbReference>
<proteinExistence type="predicted"/>
<dbReference type="Pfam" id="PF25967">
    <property type="entry name" value="RND-MFP_C"/>
    <property type="match status" value="1"/>
</dbReference>
<dbReference type="RefSeq" id="WP_133999582.1">
    <property type="nucleotide sequence ID" value="NZ_SODV01000002.1"/>
</dbReference>
<comment type="caution">
    <text evidence="2">The sequence shown here is derived from an EMBL/GenBank/DDBJ whole genome shotgun (WGS) entry which is preliminary data.</text>
</comment>
<reference evidence="2 3" key="1">
    <citation type="submission" date="2019-03" db="EMBL/GenBank/DDBJ databases">
        <title>Genomic Encyclopedia of Type Strains, Phase IV (KMG-IV): sequencing the most valuable type-strain genomes for metagenomic binning, comparative biology and taxonomic classification.</title>
        <authorList>
            <person name="Goeker M."/>
        </authorList>
    </citation>
    <scope>NUCLEOTIDE SEQUENCE [LARGE SCALE GENOMIC DNA]</scope>
    <source>
        <strain evidence="2 3">DSM 100059</strain>
    </source>
</reference>
<accession>A0A4R8DJA1</accession>
<dbReference type="Gene3D" id="2.40.420.20">
    <property type="match status" value="1"/>
</dbReference>
<protein>
    <submittedName>
        <fullName evidence="2">HlyD family secretion protein</fullName>
    </submittedName>
</protein>
<keyword evidence="3" id="KW-1185">Reference proteome</keyword>
<name>A0A4R8DJA1_9BACT</name>
<organism evidence="2 3">
    <name type="scientific">Dinghuibacter silviterrae</name>
    <dbReference type="NCBI Taxonomy" id="1539049"/>
    <lineage>
        <taxon>Bacteria</taxon>
        <taxon>Pseudomonadati</taxon>
        <taxon>Bacteroidota</taxon>
        <taxon>Chitinophagia</taxon>
        <taxon>Chitinophagales</taxon>
        <taxon>Chitinophagaceae</taxon>
        <taxon>Dinghuibacter</taxon>
    </lineage>
</organism>
<dbReference type="AlphaFoldDB" id="A0A4R8DJA1"/>
<dbReference type="GO" id="GO:0015562">
    <property type="term" value="F:efflux transmembrane transporter activity"/>
    <property type="evidence" value="ECO:0007669"/>
    <property type="project" value="TreeGrafter"/>
</dbReference>
<dbReference type="OrthoDB" id="1957187at2"/>
<dbReference type="PANTHER" id="PTHR30469:SF33">
    <property type="entry name" value="SLR1207 PROTEIN"/>
    <property type="match status" value="1"/>
</dbReference>
<sequence length="418" mass="47152">MDRVIKKKKWNSKRILTILGITALVALIVGSFLMASGKTKLNVDAERITISEVTKGPFQMFIPVNGVVMPIETIYIPAEDGGKVEERYVDDGSMMKKGDPILRLSNPDVELNLANQETQVFNTLTQMNIQKTQADVNTVAKKNELADVTNAYNEALRAYTVDKKLFAQHAIGSQEMTTAENTYHYNLKKKELAEQILIQDSISNKEQFLQAEQYYQKMQGTLQMMRQKVADLVVRAPVDGQLTSLDADLGMNKNKGDQLGQIDVLTSYKVRVDVDEHYISQVFNGLRGFFEFADSTYNLEIRKVFTAVKTGGTFQVDMYFLGHIPKGIRRGQTLQIHLNLSDTSQAILIPKGGFYQQTGGNWIFKLSSDGKTAYRQDIQLNRQSPDYYEVVSGVKPGDKVVTSSYDNYEHIQELVINR</sequence>
<evidence type="ECO:0000259" key="1">
    <source>
        <dbReference type="Pfam" id="PF25967"/>
    </source>
</evidence>
<dbReference type="EMBL" id="SODV01000002">
    <property type="protein sequence ID" value="TDW97404.1"/>
    <property type="molecule type" value="Genomic_DNA"/>
</dbReference>
<dbReference type="Gene3D" id="1.10.287.470">
    <property type="entry name" value="Helix hairpin bin"/>
    <property type="match status" value="1"/>
</dbReference>
<gene>
    <name evidence="2" type="ORF">EDB95_5253</name>
</gene>
<dbReference type="Gene3D" id="2.40.30.170">
    <property type="match status" value="1"/>
</dbReference>
<dbReference type="Proteomes" id="UP000294498">
    <property type="component" value="Unassembled WGS sequence"/>
</dbReference>
<dbReference type="Gene3D" id="2.40.50.100">
    <property type="match status" value="1"/>
</dbReference>
<feature type="domain" description="Multidrug resistance protein MdtA-like C-terminal permuted SH3" evidence="1">
    <location>
        <begin position="345"/>
        <end position="406"/>
    </location>
</feature>
<dbReference type="PANTHER" id="PTHR30469">
    <property type="entry name" value="MULTIDRUG RESISTANCE PROTEIN MDTA"/>
    <property type="match status" value="1"/>
</dbReference>
<dbReference type="GO" id="GO:1990281">
    <property type="term" value="C:efflux pump complex"/>
    <property type="evidence" value="ECO:0007669"/>
    <property type="project" value="TreeGrafter"/>
</dbReference>
<evidence type="ECO:0000313" key="3">
    <source>
        <dbReference type="Proteomes" id="UP000294498"/>
    </source>
</evidence>